<accession>X1IGQ1</accession>
<proteinExistence type="predicted"/>
<gene>
    <name evidence="1" type="ORF">S03H2_68214</name>
</gene>
<evidence type="ECO:0000313" key="1">
    <source>
        <dbReference type="EMBL" id="GAH81571.1"/>
    </source>
</evidence>
<evidence type="ECO:0008006" key="2">
    <source>
        <dbReference type="Google" id="ProtNLM"/>
    </source>
</evidence>
<sequence>MGIFAGKPGLSYDRLLSDRLRLQADLWNPDAERFDLRLHYRLRPGLDLTLGGYEIFSGSEPLIGLRYYLSEAEARPHE</sequence>
<comment type="caution">
    <text evidence="1">The sequence shown here is derived from an EMBL/GenBank/DDBJ whole genome shotgun (WGS) entry which is preliminary data.</text>
</comment>
<protein>
    <recommendedName>
        <fullName evidence="2">Alginate export domain-containing protein</fullName>
    </recommendedName>
</protein>
<reference evidence="1" key="1">
    <citation type="journal article" date="2014" name="Front. Microbiol.">
        <title>High frequency of phylogenetically diverse reductive dehalogenase-homologous genes in deep subseafloor sedimentary metagenomes.</title>
        <authorList>
            <person name="Kawai M."/>
            <person name="Futagami T."/>
            <person name="Toyoda A."/>
            <person name="Takaki Y."/>
            <person name="Nishi S."/>
            <person name="Hori S."/>
            <person name="Arai W."/>
            <person name="Tsubouchi T."/>
            <person name="Morono Y."/>
            <person name="Uchiyama I."/>
            <person name="Ito T."/>
            <person name="Fujiyama A."/>
            <person name="Inagaki F."/>
            <person name="Takami H."/>
        </authorList>
    </citation>
    <scope>NUCLEOTIDE SEQUENCE</scope>
    <source>
        <strain evidence="1">Expedition CK06-06</strain>
    </source>
</reference>
<dbReference type="AlphaFoldDB" id="X1IGQ1"/>
<organism evidence="1">
    <name type="scientific">marine sediment metagenome</name>
    <dbReference type="NCBI Taxonomy" id="412755"/>
    <lineage>
        <taxon>unclassified sequences</taxon>
        <taxon>metagenomes</taxon>
        <taxon>ecological metagenomes</taxon>
    </lineage>
</organism>
<dbReference type="EMBL" id="BARU01044811">
    <property type="protein sequence ID" value="GAH81571.1"/>
    <property type="molecule type" value="Genomic_DNA"/>
</dbReference>
<name>X1IGQ1_9ZZZZ</name>